<keyword evidence="1" id="KW-1133">Transmembrane helix</keyword>
<reference evidence="3 4" key="1">
    <citation type="submission" date="2024-01" db="EMBL/GenBank/DDBJ databases">
        <title>The complete chloroplast genome sequence of Lithospermum erythrorhizon: insights into the phylogenetic relationship among Boraginaceae species and the maternal lineages of purple gromwells.</title>
        <authorList>
            <person name="Okada T."/>
            <person name="Watanabe K."/>
        </authorList>
    </citation>
    <scope>NUCLEOTIDE SEQUENCE [LARGE SCALE GENOMIC DNA]</scope>
</reference>
<dbReference type="InterPro" id="IPR043502">
    <property type="entry name" value="DNA/RNA_pol_sf"/>
</dbReference>
<dbReference type="PANTHER" id="PTHR11439">
    <property type="entry name" value="GAG-POL-RELATED RETROTRANSPOSON"/>
    <property type="match status" value="1"/>
</dbReference>
<keyword evidence="1 3" id="KW-0812">Transmembrane</keyword>
<dbReference type="EMBL" id="BAABME010007824">
    <property type="protein sequence ID" value="GAA0171785.1"/>
    <property type="molecule type" value="Genomic_DNA"/>
</dbReference>
<keyword evidence="4" id="KW-1185">Reference proteome</keyword>
<protein>
    <submittedName>
        <fullName evidence="3">Transmembrane signal receptor</fullName>
    </submittedName>
</protein>
<keyword evidence="3" id="KW-0675">Receptor</keyword>
<evidence type="ECO:0000313" key="4">
    <source>
        <dbReference type="Proteomes" id="UP001454036"/>
    </source>
</evidence>
<dbReference type="AlphaFoldDB" id="A0AAV3R9K4"/>
<dbReference type="SUPFAM" id="SSF56672">
    <property type="entry name" value="DNA/RNA polymerases"/>
    <property type="match status" value="1"/>
</dbReference>
<organism evidence="3 4">
    <name type="scientific">Lithospermum erythrorhizon</name>
    <name type="common">Purple gromwell</name>
    <name type="synonym">Lithospermum officinale var. erythrorhizon</name>
    <dbReference type="NCBI Taxonomy" id="34254"/>
    <lineage>
        <taxon>Eukaryota</taxon>
        <taxon>Viridiplantae</taxon>
        <taxon>Streptophyta</taxon>
        <taxon>Embryophyta</taxon>
        <taxon>Tracheophyta</taxon>
        <taxon>Spermatophyta</taxon>
        <taxon>Magnoliopsida</taxon>
        <taxon>eudicotyledons</taxon>
        <taxon>Gunneridae</taxon>
        <taxon>Pentapetalae</taxon>
        <taxon>asterids</taxon>
        <taxon>lamiids</taxon>
        <taxon>Boraginales</taxon>
        <taxon>Boraginaceae</taxon>
        <taxon>Boraginoideae</taxon>
        <taxon>Lithospermeae</taxon>
        <taxon>Lithospermum</taxon>
    </lineage>
</organism>
<feature type="domain" description="Reverse transcriptase Ty1/copia-type" evidence="2">
    <location>
        <begin position="20"/>
        <end position="66"/>
    </location>
</feature>
<accession>A0AAV3R9K4</accession>
<comment type="caution">
    <text evidence="3">The sequence shown here is derived from an EMBL/GenBank/DDBJ whole genome shotgun (WGS) entry which is preliminary data.</text>
</comment>
<evidence type="ECO:0000313" key="3">
    <source>
        <dbReference type="EMBL" id="GAA0171785.1"/>
    </source>
</evidence>
<proteinExistence type="predicted"/>
<sequence length="318" mass="36333">MGVVGSASDNGNGAEVLELEMSKVRPFLVVAVVKNWELHQMNVDNVFLHGDLSEKVYMRIPPGFLRVDQGMYMICLFLGTISLYWLVLGVKVACNQEGIFLSQRKYVLDVISEAGLLGARPVHFPMEQNHCLGSSTSAPLQDVGRYRRLVGRLIYFLFIRPDLSFVVHVLSQFLHEPRQDHWTVVLRIVKYLKGSPGQGILFRTDCDLRITGWFDFDWAGCPLTRRSVSGWIVFFGNSPISYKTKEQAIVFRSSVEAKYMSMSTVTCELKWMLFWKGLFEPHVFLLMSNWQISSQSLGRKQFEFLLCKLGIHDLHAPT</sequence>
<gene>
    <name evidence="3" type="ORF">LIER_25741</name>
</gene>
<feature type="transmembrane region" description="Helical" evidence="1">
    <location>
        <begin position="71"/>
        <end position="94"/>
    </location>
</feature>
<dbReference type="Pfam" id="PF07727">
    <property type="entry name" value="RVT_2"/>
    <property type="match status" value="1"/>
</dbReference>
<dbReference type="PANTHER" id="PTHR11439:SF462">
    <property type="match status" value="1"/>
</dbReference>
<dbReference type="Proteomes" id="UP001454036">
    <property type="component" value="Unassembled WGS sequence"/>
</dbReference>
<dbReference type="InterPro" id="IPR013103">
    <property type="entry name" value="RVT_2"/>
</dbReference>
<evidence type="ECO:0000259" key="2">
    <source>
        <dbReference type="Pfam" id="PF07727"/>
    </source>
</evidence>
<keyword evidence="1" id="KW-0472">Membrane</keyword>
<name>A0AAV3R9K4_LITER</name>
<dbReference type="CDD" id="cd09272">
    <property type="entry name" value="RNase_HI_RT_Ty1"/>
    <property type="match status" value="1"/>
</dbReference>
<evidence type="ECO:0000256" key="1">
    <source>
        <dbReference type="SAM" id="Phobius"/>
    </source>
</evidence>